<name>A0ABV3R8T1_9SPHN</name>
<evidence type="ECO:0000256" key="2">
    <source>
        <dbReference type="ARBA" id="ARBA00022741"/>
    </source>
</evidence>
<gene>
    <name evidence="8" type="primary">ccmA</name>
    <name evidence="8" type="ORF">ABUH87_03825</name>
</gene>
<dbReference type="NCBIfam" id="TIGR01189">
    <property type="entry name" value="ccmA"/>
    <property type="match status" value="1"/>
</dbReference>
<dbReference type="PANTHER" id="PTHR43499:SF1">
    <property type="entry name" value="ABC TRANSPORTER I FAMILY MEMBER 1"/>
    <property type="match status" value="1"/>
</dbReference>
<evidence type="ECO:0000256" key="3">
    <source>
        <dbReference type="ARBA" id="ARBA00022748"/>
    </source>
</evidence>
<keyword evidence="5" id="KW-1278">Translocase</keyword>
<feature type="domain" description="ABC transporter" evidence="7">
    <location>
        <begin position="6"/>
        <end position="189"/>
    </location>
</feature>
<dbReference type="InterPro" id="IPR003593">
    <property type="entry name" value="AAA+_ATPase"/>
</dbReference>
<evidence type="ECO:0000256" key="5">
    <source>
        <dbReference type="ARBA" id="ARBA00022967"/>
    </source>
</evidence>
<evidence type="ECO:0000256" key="6">
    <source>
        <dbReference type="ARBA" id="ARBA00023136"/>
    </source>
</evidence>
<evidence type="ECO:0000313" key="8">
    <source>
        <dbReference type="EMBL" id="MEW9854308.1"/>
    </source>
</evidence>
<dbReference type="RefSeq" id="WP_367769765.1">
    <property type="nucleotide sequence ID" value="NZ_JBFNXR010000019.1"/>
</dbReference>
<evidence type="ECO:0000259" key="7">
    <source>
        <dbReference type="PROSITE" id="PS50893"/>
    </source>
</evidence>
<dbReference type="GO" id="GO:0005524">
    <property type="term" value="F:ATP binding"/>
    <property type="evidence" value="ECO:0007669"/>
    <property type="project" value="UniProtKB-KW"/>
</dbReference>
<reference evidence="8 9" key="1">
    <citation type="submission" date="2024-06" db="EMBL/GenBank/DDBJ databases">
        <title>Novosphingobium rhizovicinus M1R2S20.</title>
        <authorList>
            <person name="Sun J.-Q."/>
        </authorList>
    </citation>
    <scope>NUCLEOTIDE SEQUENCE [LARGE SCALE GENOMIC DNA]</scope>
    <source>
        <strain evidence="8 9">M1R2S20</strain>
    </source>
</reference>
<dbReference type="PROSITE" id="PS50893">
    <property type="entry name" value="ABC_TRANSPORTER_2"/>
    <property type="match status" value="1"/>
</dbReference>
<keyword evidence="3" id="KW-0201">Cytochrome c-type biogenesis</keyword>
<dbReference type="Proteomes" id="UP001556118">
    <property type="component" value="Unassembled WGS sequence"/>
</dbReference>
<sequence length="192" mass="20446">MQEPRIAAHDLACRRGDRLLFRGVTFGIEGGQAMQVAGANGTGKSSLLRLLAGLTRPFAGTIERVGETGLLDERAALDPDLPLGRALAFWSSIDARSPAAVEALGLRELLDVPVRYLSTGQRKRAAMARLLGQNATIWLLDEPLNGLDVHAARVVEDLTAAHCASGGIALIASHQPFALPNMTMLALQEYAV</sequence>
<dbReference type="SUPFAM" id="SSF52540">
    <property type="entry name" value="P-loop containing nucleoside triphosphate hydrolases"/>
    <property type="match status" value="1"/>
</dbReference>
<protein>
    <submittedName>
        <fullName evidence="8">Heme ABC exporter ATP-binding protein CcmA</fullName>
    </submittedName>
</protein>
<evidence type="ECO:0000256" key="1">
    <source>
        <dbReference type="ARBA" id="ARBA00022448"/>
    </source>
</evidence>
<evidence type="ECO:0000313" key="9">
    <source>
        <dbReference type="Proteomes" id="UP001556118"/>
    </source>
</evidence>
<dbReference type="Gene3D" id="3.40.50.300">
    <property type="entry name" value="P-loop containing nucleotide triphosphate hydrolases"/>
    <property type="match status" value="1"/>
</dbReference>
<comment type="caution">
    <text evidence="8">The sequence shown here is derived from an EMBL/GenBank/DDBJ whole genome shotgun (WGS) entry which is preliminary data.</text>
</comment>
<keyword evidence="4 8" id="KW-0067">ATP-binding</keyword>
<dbReference type="PANTHER" id="PTHR43499">
    <property type="entry name" value="ABC TRANSPORTER I FAMILY MEMBER 1"/>
    <property type="match status" value="1"/>
</dbReference>
<dbReference type="InterPro" id="IPR005895">
    <property type="entry name" value="ABC_transptr_haem_export_CcmA"/>
</dbReference>
<dbReference type="EMBL" id="JBFNXR010000019">
    <property type="protein sequence ID" value="MEW9854308.1"/>
    <property type="molecule type" value="Genomic_DNA"/>
</dbReference>
<proteinExistence type="predicted"/>
<dbReference type="SMART" id="SM00382">
    <property type="entry name" value="AAA"/>
    <property type="match status" value="1"/>
</dbReference>
<dbReference type="InterPro" id="IPR003439">
    <property type="entry name" value="ABC_transporter-like_ATP-bd"/>
</dbReference>
<keyword evidence="6" id="KW-0472">Membrane</keyword>
<keyword evidence="2" id="KW-0547">Nucleotide-binding</keyword>
<dbReference type="Pfam" id="PF00005">
    <property type="entry name" value="ABC_tran"/>
    <property type="match status" value="1"/>
</dbReference>
<accession>A0ABV3R8T1</accession>
<keyword evidence="1" id="KW-0813">Transport</keyword>
<organism evidence="8 9">
    <name type="scientific">Novosphingobium rhizovicinum</name>
    <dbReference type="NCBI Taxonomy" id="3228928"/>
    <lineage>
        <taxon>Bacteria</taxon>
        <taxon>Pseudomonadati</taxon>
        <taxon>Pseudomonadota</taxon>
        <taxon>Alphaproteobacteria</taxon>
        <taxon>Sphingomonadales</taxon>
        <taxon>Sphingomonadaceae</taxon>
        <taxon>Novosphingobium</taxon>
    </lineage>
</organism>
<keyword evidence="9" id="KW-1185">Reference proteome</keyword>
<evidence type="ECO:0000256" key="4">
    <source>
        <dbReference type="ARBA" id="ARBA00022840"/>
    </source>
</evidence>
<dbReference type="InterPro" id="IPR027417">
    <property type="entry name" value="P-loop_NTPase"/>
</dbReference>